<dbReference type="SUPFAM" id="SSF53720">
    <property type="entry name" value="ALDH-like"/>
    <property type="match status" value="1"/>
</dbReference>
<dbReference type="EC" id="1.2.1.79" evidence="5"/>
<gene>
    <name evidence="5" type="ORF">FHS56_000097</name>
</gene>
<keyword evidence="2" id="KW-0521">NADP</keyword>
<dbReference type="Pfam" id="PF00171">
    <property type="entry name" value="Aldedh"/>
    <property type="match status" value="1"/>
</dbReference>
<evidence type="ECO:0000259" key="4">
    <source>
        <dbReference type="Pfam" id="PF00171"/>
    </source>
</evidence>
<dbReference type="GO" id="GO:0004030">
    <property type="term" value="F:aldehyde dehydrogenase [NAD(P)+] activity"/>
    <property type="evidence" value="ECO:0007669"/>
    <property type="project" value="InterPro"/>
</dbReference>
<feature type="domain" description="Aldehyde dehydrogenase" evidence="4">
    <location>
        <begin position="2"/>
        <end position="450"/>
    </location>
</feature>
<keyword evidence="3 5" id="KW-0560">Oxidoreductase</keyword>
<dbReference type="RefSeq" id="WP_166917931.1">
    <property type="nucleotide sequence ID" value="NZ_JAASRN010000001.1"/>
</dbReference>
<dbReference type="InterPro" id="IPR047110">
    <property type="entry name" value="GABD/Sad-like"/>
</dbReference>
<dbReference type="InterPro" id="IPR016162">
    <property type="entry name" value="Ald_DH_N"/>
</dbReference>
<dbReference type="InterPro" id="IPR044148">
    <property type="entry name" value="ALDH_GabD1-like"/>
</dbReference>
<dbReference type="FunFam" id="3.40.309.10:FF:000010">
    <property type="entry name" value="Gamma-aminobutyraldehyde dehydrogenase"/>
    <property type="match status" value="1"/>
</dbReference>
<dbReference type="EC" id="1.2.1.16" evidence="5"/>
<organism evidence="5 6">
    <name type="scientific">Thermonema lapsum</name>
    <dbReference type="NCBI Taxonomy" id="28195"/>
    <lineage>
        <taxon>Bacteria</taxon>
        <taxon>Pseudomonadati</taxon>
        <taxon>Bacteroidota</taxon>
        <taxon>Cytophagia</taxon>
        <taxon>Cytophagales</taxon>
        <taxon>Thermonemataceae</taxon>
        <taxon>Thermonema</taxon>
    </lineage>
</organism>
<dbReference type="EMBL" id="JAASRN010000001">
    <property type="protein sequence ID" value="NIK72611.1"/>
    <property type="molecule type" value="Genomic_DNA"/>
</dbReference>
<dbReference type="InterPro" id="IPR016163">
    <property type="entry name" value="Ald_DH_C"/>
</dbReference>
<evidence type="ECO:0000256" key="2">
    <source>
        <dbReference type="ARBA" id="ARBA00022857"/>
    </source>
</evidence>
<dbReference type="InterPro" id="IPR016161">
    <property type="entry name" value="Ald_DH/histidinol_DH"/>
</dbReference>
<evidence type="ECO:0000256" key="3">
    <source>
        <dbReference type="ARBA" id="ARBA00023002"/>
    </source>
</evidence>
<dbReference type="GO" id="GO:0004777">
    <property type="term" value="F:succinate-semialdehyde dehydrogenase (NAD+) activity"/>
    <property type="evidence" value="ECO:0007669"/>
    <property type="project" value="TreeGrafter"/>
</dbReference>
<evidence type="ECO:0000313" key="6">
    <source>
        <dbReference type="Proteomes" id="UP000537126"/>
    </source>
</evidence>
<protein>
    <submittedName>
        <fullName evidence="5">Succinate-semialdehyde dehydrogenase/glutarate-semialdehyde dehydrogenase</fullName>
        <ecNumber evidence="5">1.2.1.16</ecNumber>
        <ecNumber evidence="5">1.2.1.20</ecNumber>
        <ecNumber evidence="5">1.2.1.79</ecNumber>
    </submittedName>
</protein>
<dbReference type="EC" id="1.2.1.20" evidence="5"/>
<proteinExistence type="inferred from homology"/>
<dbReference type="PANTHER" id="PTHR43217:SF1">
    <property type="entry name" value="SUCCINATE SEMIALDEHYDE DEHYDROGENASE [NAD(P)+] SAD"/>
    <property type="match status" value="1"/>
</dbReference>
<dbReference type="InterPro" id="IPR015590">
    <property type="entry name" value="Aldehyde_DH_dom"/>
</dbReference>
<dbReference type="PANTHER" id="PTHR43217">
    <property type="entry name" value="SUCCINATE SEMIALDEHYDE DEHYDROGENASE [NAD(P)+] SAD"/>
    <property type="match status" value="1"/>
</dbReference>
<evidence type="ECO:0000256" key="1">
    <source>
        <dbReference type="ARBA" id="ARBA00009986"/>
    </source>
</evidence>
<dbReference type="Gene3D" id="3.40.605.10">
    <property type="entry name" value="Aldehyde Dehydrogenase, Chain A, domain 1"/>
    <property type="match status" value="1"/>
</dbReference>
<dbReference type="Proteomes" id="UP000537126">
    <property type="component" value="Unassembled WGS sequence"/>
</dbReference>
<dbReference type="FunFam" id="3.40.605.10:FF:000012">
    <property type="entry name" value="NAD-dependent succinate-semialdehyde dehydrogenase"/>
    <property type="match status" value="1"/>
</dbReference>
<comment type="caution">
    <text evidence="5">The sequence shown here is derived from an EMBL/GenBank/DDBJ whole genome shotgun (WGS) entry which is preliminary data.</text>
</comment>
<name>A0A846MMB3_9BACT</name>
<keyword evidence="6" id="KW-1185">Reference proteome</keyword>
<evidence type="ECO:0000313" key="5">
    <source>
        <dbReference type="EMBL" id="NIK72611.1"/>
    </source>
</evidence>
<dbReference type="GO" id="GO:0036243">
    <property type="term" value="F:succinate-semialdehyde dehydrogenase (NADP+) activity"/>
    <property type="evidence" value="ECO:0007669"/>
    <property type="project" value="UniProtKB-EC"/>
</dbReference>
<accession>A0A846MMB3</accession>
<comment type="similarity">
    <text evidence="1">Belongs to the aldehyde dehydrogenase family.</text>
</comment>
<dbReference type="CDD" id="cd07100">
    <property type="entry name" value="ALDH_SSADH1_GabD1"/>
    <property type="match status" value="1"/>
</dbReference>
<reference evidence="5 6" key="1">
    <citation type="submission" date="2020-03" db="EMBL/GenBank/DDBJ databases">
        <title>Genomic Encyclopedia of Type Strains, Phase IV (KMG-IV): sequencing the most valuable type-strain genomes for metagenomic binning, comparative biology and taxonomic classification.</title>
        <authorList>
            <person name="Goeker M."/>
        </authorList>
    </citation>
    <scope>NUCLEOTIDE SEQUENCE [LARGE SCALE GENOMIC DNA]</scope>
    <source>
        <strain evidence="5 6">DSM 5718</strain>
    </source>
</reference>
<dbReference type="GO" id="GO:0102810">
    <property type="term" value="F:glutarate-semialdehyde dehydrogenase (NADP+) activity"/>
    <property type="evidence" value="ECO:0007669"/>
    <property type="project" value="UniProtKB-EC"/>
</dbReference>
<dbReference type="Gene3D" id="3.40.309.10">
    <property type="entry name" value="Aldehyde Dehydrogenase, Chain A, domain 2"/>
    <property type="match status" value="1"/>
</dbReference>
<sequence>MIQSRNPYTAELLNSYEEEKAYRIEEKIQQAHAAFIEWRRRPLDERAALMQRVAALLRERKESLAQLMTQEMGKVRREALAEVEKCAWVCEYYATYAGLFLTEEMVHTDASRSYVRFAPLGVVLAVMPWNFPFWQVFRFAAPALMAGNTALLKHASNVPQCALAIEKLFLDAGCPAGVFQTLLIGSQAVEAVIRHDRVRAVTLTGSEAAGRKVAAIAGESLKKTVLELGGSDPFIVLPDVDIESVAAKAVQARMINNGQSCIAAKRFIIHADVYDDFTEAFIAHMHKLRFGNPEDEHTDYAAMARHDLRDELHEQVTRSIKAGAMCLLGGKPIQHAGACYEPTVLAGVVPGMPAFDEELFGPVAALIKASSTEEALALANRSSYGLGGSVWTADTLKGERLAQQLEVGCAFVNGIVKSDPRLPFGGVKHSGYGRELSIFGIREFVNIQTVWIA</sequence>
<dbReference type="AlphaFoldDB" id="A0A846MMB3"/>